<reference evidence="6 7" key="1">
    <citation type="submission" date="2019-03" db="EMBL/GenBank/DDBJ databases">
        <title>Genomic Encyclopedia of Type Strains, Phase IV (KMG-IV): sequencing the most valuable type-strain genomes for metagenomic binning, comparative biology and taxonomic classification.</title>
        <authorList>
            <person name="Goeker M."/>
        </authorList>
    </citation>
    <scope>NUCLEOTIDE SEQUENCE [LARGE SCALE GENOMIC DNA]</scope>
    <source>
        <strain evidence="6 7">DSM 102852</strain>
    </source>
</reference>
<dbReference type="InterPro" id="IPR037923">
    <property type="entry name" value="HTH-like"/>
</dbReference>
<dbReference type="InterPro" id="IPR018062">
    <property type="entry name" value="HTH_AraC-typ_CS"/>
</dbReference>
<gene>
    <name evidence="6" type="ORF">DFR44_101135</name>
</gene>
<dbReference type="PRINTS" id="PR00032">
    <property type="entry name" value="HTHARAC"/>
</dbReference>
<dbReference type="Gene3D" id="1.10.10.60">
    <property type="entry name" value="Homeodomain-like"/>
    <property type="match status" value="2"/>
</dbReference>
<dbReference type="SMART" id="SM00342">
    <property type="entry name" value="HTH_ARAC"/>
    <property type="match status" value="1"/>
</dbReference>
<evidence type="ECO:0000259" key="5">
    <source>
        <dbReference type="PROSITE" id="PS01124"/>
    </source>
</evidence>
<dbReference type="EMBL" id="SNZE01000001">
    <property type="protein sequence ID" value="TDR33085.1"/>
    <property type="molecule type" value="Genomic_DNA"/>
</dbReference>
<dbReference type="InterPro" id="IPR050204">
    <property type="entry name" value="AraC_XylS_family_regulators"/>
</dbReference>
<dbReference type="GO" id="GO:0043565">
    <property type="term" value="F:sequence-specific DNA binding"/>
    <property type="evidence" value="ECO:0007669"/>
    <property type="project" value="InterPro"/>
</dbReference>
<dbReference type="InterPro" id="IPR018060">
    <property type="entry name" value="HTH_AraC"/>
</dbReference>
<organism evidence="6 7">
    <name type="scientific">Hydromonas duriensis</name>
    <dbReference type="NCBI Taxonomy" id="1527608"/>
    <lineage>
        <taxon>Bacteria</taxon>
        <taxon>Pseudomonadati</taxon>
        <taxon>Pseudomonadota</taxon>
        <taxon>Betaproteobacteria</taxon>
        <taxon>Burkholderiales</taxon>
        <taxon>Burkholderiaceae</taxon>
        <taxon>Hydromonas</taxon>
    </lineage>
</organism>
<name>A0A4R6YBQ4_9BURK</name>
<protein>
    <submittedName>
        <fullName evidence="6">AraC family transcriptional regulator</fullName>
    </submittedName>
</protein>
<keyword evidence="4" id="KW-0804">Transcription</keyword>
<feature type="domain" description="HTH araC/xylS-type" evidence="5">
    <location>
        <begin position="173"/>
        <end position="270"/>
    </location>
</feature>
<dbReference type="AlphaFoldDB" id="A0A4R6YBQ4"/>
<dbReference type="InterPro" id="IPR003313">
    <property type="entry name" value="AraC-bd"/>
</dbReference>
<dbReference type="GO" id="GO:0003700">
    <property type="term" value="F:DNA-binding transcription factor activity"/>
    <property type="evidence" value="ECO:0007669"/>
    <property type="project" value="InterPro"/>
</dbReference>
<comment type="caution">
    <text evidence="6">The sequence shown here is derived from an EMBL/GenBank/DDBJ whole genome shotgun (WGS) entry which is preliminary data.</text>
</comment>
<dbReference type="Pfam" id="PF12833">
    <property type="entry name" value="HTH_18"/>
    <property type="match status" value="1"/>
</dbReference>
<dbReference type="RefSeq" id="WP_133618774.1">
    <property type="nucleotide sequence ID" value="NZ_SNZE01000001.1"/>
</dbReference>
<evidence type="ECO:0000313" key="6">
    <source>
        <dbReference type="EMBL" id="TDR33085.1"/>
    </source>
</evidence>
<evidence type="ECO:0000256" key="1">
    <source>
        <dbReference type="ARBA" id="ARBA00023015"/>
    </source>
</evidence>
<dbReference type="PANTHER" id="PTHR46796">
    <property type="entry name" value="HTH-TYPE TRANSCRIPTIONAL ACTIVATOR RHAS-RELATED"/>
    <property type="match status" value="1"/>
</dbReference>
<dbReference type="Pfam" id="PF02311">
    <property type="entry name" value="AraC_binding"/>
    <property type="match status" value="1"/>
</dbReference>
<dbReference type="PROSITE" id="PS00041">
    <property type="entry name" value="HTH_ARAC_FAMILY_1"/>
    <property type="match status" value="1"/>
</dbReference>
<keyword evidence="1" id="KW-0805">Transcription regulation</keyword>
<dbReference type="PROSITE" id="PS01124">
    <property type="entry name" value="HTH_ARAC_FAMILY_2"/>
    <property type="match status" value="1"/>
</dbReference>
<dbReference type="SUPFAM" id="SSF46689">
    <property type="entry name" value="Homeodomain-like"/>
    <property type="match status" value="2"/>
</dbReference>
<keyword evidence="3" id="KW-0010">Activator</keyword>
<dbReference type="SUPFAM" id="SSF51215">
    <property type="entry name" value="Regulatory protein AraC"/>
    <property type="match status" value="1"/>
</dbReference>
<evidence type="ECO:0000313" key="7">
    <source>
        <dbReference type="Proteomes" id="UP000294480"/>
    </source>
</evidence>
<sequence>MTENINFWRDSSIPFIEVRSVADGRKVCYEKHSHDTFSIGAVTAGYSQYVGENFCENISAGTVVLMNAREVHACNPINAHPWSYIMFYVDSSWLMRLQHDLGIATGLQLQKFESRISHDQELFKGLLSLYETLIDDRHDVLFKQSEILEFFVLLHEKNRCVPELRQTFNPKLKKVADFIAQSCTDKLTLDVLCRVSDLSPFYLIRAFKWQYGMTPHNYLINCRVQYAQTQLKNGRSIADVALDAGFTDQAHFQRVFKRIVAATPNQYKGC</sequence>
<proteinExistence type="predicted"/>
<evidence type="ECO:0000256" key="2">
    <source>
        <dbReference type="ARBA" id="ARBA00023125"/>
    </source>
</evidence>
<keyword evidence="2" id="KW-0238">DNA-binding</keyword>
<dbReference type="OrthoDB" id="9809338at2"/>
<keyword evidence="7" id="KW-1185">Reference proteome</keyword>
<dbReference type="PANTHER" id="PTHR46796:SF2">
    <property type="entry name" value="TRANSCRIPTIONAL REGULATORY PROTEIN"/>
    <property type="match status" value="1"/>
</dbReference>
<dbReference type="InterPro" id="IPR009057">
    <property type="entry name" value="Homeodomain-like_sf"/>
</dbReference>
<evidence type="ECO:0000256" key="4">
    <source>
        <dbReference type="ARBA" id="ARBA00023163"/>
    </source>
</evidence>
<accession>A0A4R6YBQ4</accession>
<dbReference type="InterPro" id="IPR020449">
    <property type="entry name" value="Tscrpt_reg_AraC-type_HTH"/>
</dbReference>
<evidence type="ECO:0000256" key="3">
    <source>
        <dbReference type="ARBA" id="ARBA00023159"/>
    </source>
</evidence>
<dbReference type="Proteomes" id="UP000294480">
    <property type="component" value="Unassembled WGS sequence"/>
</dbReference>